<dbReference type="InterPro" id="IPR005467">
    <property type="entry name" value="His_kinase_dom"/>
</dbReference>
<evidence type="ECO:0000256" key="5">
    <source>
        <dbReference type="ARBA" id="ARBA00022692"/>
    </source>
</evidence>
<dbReference type="EMBL" id="SRLB01000043">
    <property type="protein sequence ID" value="TGD94562.1"/>
    <property type="molecule type" value="Genomic_DNA"/>
</dbReference>
<dbReference type="PANTHER" id="PTHR45436">
    <property type="entry name" value="SENSOR HISTIDINE KINASE YKOH"/>
    <property type="match status" value="1"/>
</dbReference>
<organism evidence="10 11">
    <name type="scientific">Methylobacterium nonmethylotrophicum</name>
    <dbReference type="NCBI Taxonomy" id="1141884"/>
    <lineage>
        <taxon>Bacteria</taxon>
        <taxon>Pseudomonadati</taxon>
        <taxon>Pseudomonadota</taxon>
        <taxon>Alphaproteobacteria</taxon>
        <taxon>Hyphomicrobiales</taxon>
        <taxon>Methylobacteriaceae</taxon>
        <taxon>Methylobacterium</taxon>
    </lineage>
</organism>
<comment type="catalytic activity">
    <reaction evidence="1">
        <text>ATP + protein L-histidine = ADP + protein N-phospho-L-histidine.</text>
        <dbReference type="EC" id="2.7.13.3"/>
    </reaction>
</comment>
<dbReference type="Gene3D" id="3.30.565.10">
    <property type="entry name" value="Histidine kinase-like ATPase, C-terminal domain"/>
    <property type="match status" value="1"/>
</dbReference>
<protein>
    <recommendedName>
        <fullName evidence="2">histidine kinase</fullName>
        <ecNumber evidence="2">2.7.13.3</ecNumber>
    </recommendedName>
</protein>
<dbReference type="SUPFAM" id="SSF55874">
    <property type="entry name" value="ATPase domain of HSP90 chaperone/DNA topoisomerase II/histidine kinase"/>
    <property type="match status" value="1"/>
</dbReference>
<dbReference type="Gene3D" id="1.10.287.130">
    <property type="match status" value="1"/>
</dbReference>
<evidence type="ECO:0000313" key="10">
    <source>
        <dbReference type="EMBL" id="TGD94562.1"/>
    </source>
</evidence>
<dbReference type="Pfam" id="PF00512">
    <property type="entry name" value="HisKA"/>
    <property type="match status" value="1"/>
</dbReference>
<evidence type="ECO:0000256" key="7">
    <source>
        <dbReference type="ARBA" id="ARBA00022989"/>
    </source>
</evidence>
<sequence>MGIKIPLVVTIFMAMVAGFISERVLSRLEEAQTRHVTDLTAVYLDGLALALADPVLHDDPWEVFDVLDRSRQPAVGLRPLQTVVANPDGVVIAALDPRAVPSRMKLPPALVETKTGATVEMRDEDGQAVTRRNLSSGGKLIGSVYTVFDITSLLAERRAVLATLIATNIVLTLVLGLAAWLTVRRMMKPVQVLARHLRTELETGVAPIPDRVVSEARGEFKTLFAAFNHMAAAVQEREALLSRVAQEERLASLGRLASGMAHEINNPLGGILTALDTLREHGGRPDVRDRTIALIERGLNGIRDVVRTALAVHRPDPGSHSLRPIDLDDLELLIAPEIRRKRLHLCWNNETRDEMAVCATPVRQVVLNLLLNACHASPPGGDVAFRASAEGPHLVLQVEDSGPGLPEPGRLVLEHGGAGAHPSNGALGLWVTRRLLDEVKGRVSVTQREPFGTSVVIRIPVAGKRMLADVA</sequence>
<proteinExistence type="predicted"/>
<dbReference type="InterPro" id="IPR003594">
    <property type="entry name" value="HATPase_dom"/>
</dbReference>
<gene>
    <name evidence="10" type="ORF">EU555_31890</name>
</gene>
<feature type="domain" description="Histidine kinase" evidence="9">
    <location>
        <begin position="259"/>
        <end position="463"/>
    </location>
</feature>
<dbReference type="InterPro" id="IPR050428">
    <property type="entry name" value="TCS_sensor_his_kinase"/>
</dbReference>
<comment type="caution">
    <text evidence="10">The sequence shown here is derived from an EMBL/GenBank/DDBJ whole genome shotgun (WGS) entry which is preliminary data.</text>
</comment>
<feature type="transmembrane region" description="Helical" evidence="8">
    <location>
        <begin position="6"/>
        <end position="25"/>
    </location>
</feature>
<evidence type="ECO:0000259" key="9">
    <source>
        <dbReference type="PROSITE" id="PS50109"/>
    </source>
</evidence>
<dbReference type="CDD" id="cd00082">
    <property type="entry name" value="HisKA"/>
    <property type="match status" value="1"/>
</dbReference>
<accession>A0A4Z0NFX6</accession>
<evidence type="ECO:0000313" key="11">
    <source>
        <dbReference type="Proteomes" id="UP000297535"/>
    </source>
</evidence>
<evidence type="ECO:0000256" key="4">
    <source>
        <dbReference type="ARBA" id="ARBA00022679"/>
    </source>
</evidence>
<dbReference type="PANTHER" id="PTHR45436:SF16">
    <property type="entry name" value="HISTIDINE KINASE"/>
    <property type="match status" value="1"/>
</dbReference>
<dbReference type="PROSITE" id="PS50109">
    <property type="entry name" value="HIS_KIN"/>
    <property type="match status" value="1"/>
</dbReference>
<evidence type="ECO:0000256" key="8">
    <source>
        <dbReference type="SAM" id="Phobius"/>
    </source>
</evidence>
<dbReference type="EC" id="2.7.13.3" evidence="2"/>
<keyword evidence="5 8" id="KW-0812">Transmembrane</keyword>
<keyword evidence="11" id="KW-1185">Reference proteome</keyword>
<dbReference type="InterPro" id="IPR036890">
    <property type="entry name" value="HATPase_C_sf"/>
</dbReference>
<dbReference type="SMART" id="SM00388">
    <property type="entry name" value="HisKA"/>
    <property type="match status" value="1"/>
</dbReference>
<keyword evidence="8" id="KW-0472">Membrane</keyword>
<evidence type="ECO:0000256" key="3">
    <source>
        <dbReference type="ARBA" id="ARBA00022553"/>
    </source>
</evidence>
<dbReference type="OrthoDB" id="9789782at2"/>
<keyword evidence="3" id="KW-0597">Phosphoprotein</keyword>
<name>A0A4Z0NFX6_9HYPH</name>
<dbReference type="InterPro" id="IPR036097">
    <property type="entry name" value="HisK_dim/P_sf"/>
</dbReference>
<keyword evidence="4" id="KW-0808">Transferase</keyword>
<dbReference type="AlphaFoldDB" id="A0A4Z0NFX6"/>
<keyword evidence="7 8" id="KW-1133">Transmembrane helix</keyword>
<keyword evidence="6 10" id="KW-0418">Kinase</keyword>
<dbReference type="InterPro" id="IPR003661">
    <property type="entry name" value="HisK_dim/P_dom"/>
</dbReference>
<evidence type="ECO:0000256" key="6">
    <source>
        <dbReference type="ARBA" id="ARBA00022777"/>
    </source>
</evidence>
<reference evidence="10 11" key="1">
    <citation type="submission" date="2019-04" db="EMBL/GenBank/DDBJ databases">
        <authorList>
            <person name="Feng G."/>
            <person name="Zhu H."/>
        </authorList>
    </citation>
    <scope>NUCLEOTIDE SEQUENCE [LARGE SCALE GENOMIC DNA]</scope>
    <source>
        <strain evidence="10 11">6HR-1</strain>
    </source>
</reference>
<dbReference type="GO" id="GO:0005886">
    <property type="term" value="C:plasma membrane"/>
    <property type="evidence" value="ECO:0007669"/>
    <property type="project" value="TreeGrafter"/>
</dbReference>
<evidence type="ECO:0000256" key="2">
    <source>
        <dbReference type="ARBA" id="ARBA00012438"/>
    </source>
</evidence>
<feature type="transmembrane region" description="Helical" evidence="8">
    <location>
        <begin position="159"/>
        <end position="181"/>
    </location>
</feature>
<dbReference type="SMART" id="SM00387">
    <property type="entry name" value="HATPase_c"/>
    <property type="match status" value="1"/>
</dbReference>
<dbReference type="Pfam" id="PF02518">
    <property type="entry name" value="HATPase_c"/>
    <property type="match status" value="1"/>
</dbReference>
<dbReference type="GO" id="GO:0000155">
    <property type="term" value="F:phosphorelay sensor kinase activity"/>
    <property type="evidence" value="ECO:0007669"/>
    <property type="project" value="InterPro"/>
</dbReference>
<dbReference type="SUPFAM" id="SSF47384">
    <property type="entry name" value="Homodimeric domain of signal transducing histidine kinase"/>
    <property type="match status" value="1"/>
</dbReference>
<dbReference type="Gene3D" id="6.10.340.10">
    <property type="match status" value="1"/>
</dbReference>
<dbReference type="Proteomes" id="UP000297535">
    <property type="component" value="Unassembled WGS sequence"/>
</dbReference>
<evidence type="ECO:0000256" key="1">
    <source>
        <dbReference type="ARBA" id="ARBA00000085"/>
    </source>
</evidence>